<protein>
    <recommendedName>
        <fullName evidence="6">SUN domain-containing protein</fullName>
    </recommendedName>
</protein>
<dbReference type="PROSITE" id="PS51469">
    <property type="entry name" value="SUN"/>
    <property type="match status" value="1"/>
</dbReference>
<feature type="transmembrane region" description="Helical" evidence="5">
    <location>
        <begin position="811"/>
        <end position="830"/>
    </location>
</feature>
<evidence type="ECO:0000256" key="5">
    <source>
        <dbReference type="SAM" id="Phobius"/>
    </source>
</evidence>
<evidence type="ECO:0000256" key="2">
    <source>
        <dbReference type="ARBA" id="ARBA00022692"/>
    </source>
</evidence>
<comment type="subcellular location">
    <subcellularLocation>
        <location evidence="1">Endomembrane system</location>
    </subcellularLocation>
</comment>
<dbReference type="GO" id="GO:0034975">
    <property type="term" value="P:protein folding in endoplasmic reticulum"/>
    <property type="evidence" value="ECO:0007669"/>
    <property type="project" value="TreeGrafter"/>
</dbReference>
<dbReference type="OrthoDB" id="361420at2759"/>
<dbReference type="GO" id="GO:0012505">
    <property type="term" value="C:endomembrane system"/>
    <property type="evidence" value="ECO:0007669"/>
    <property type="project" value="UniProtKB-SubCell"/>
</dbReference>
<dbReference type="Proteomes" id="UP000001950">
    <property type="component" value="Chromosome 1"/>
</dbReference>
<dbReference type="OMA" id="TEGYRIH"/>
<dbReference type="GO" id="GO:0005737">
    <property type="term" value="C:cytoplasm"/>
    <property type="evidence" value="ECO:0007669"/>
    <property type="project" value="TreeGrafter"/>
</dbReference>
<dbReference type="VEuPathDB" id="PiroplasmaDB:TA20180"/>
<name>Q4UHC1_THEAN</name>
<dbReference type="InterPro" id="IPR045120">
    <property type="entry name" value="Suco/Slp1-like"/>
</dbReference>
<dbReference type="PANTHER" id="PTHR12953">
    <property type="entry name" value="MEMBRANE PROTEIN CH1 RELATED"/>
    <property type="match status" value="1"/>
</dbReference>
<dbReference type="KEGG" id="tan:TA20180"/>
<dbReference type="InterPro" id="IPR012919">
    <property type="entry name" value="SUN_dom"/>
</dbReference>
<dbReference type="Pfam" id="PF07738">
    <property type="entry name" value="Sad1_UNC"/>
    <property type="match status" value="1"/>
</dbReference>
<dbReference type="PANTHER" id="PTHR12953:SF0">
    <property type="entry name" value="SUN DOMAIN-CONTAINING OSSIFICATION FACTOR"/>
    <property type="match status" value="1"/>
</dbReference>
<evidence type="ECO:0000256" key="4">
    <source>
        <dbReference type="ARBA" id="ARBA00023136"/>
    </source>
</evidence>
<dbReference type="STRING" id="5874.Q4UHC1"/>
<evidence type="ECO:0000313" key="8">
    <source>
        <dbReference type="Proteomes" id="UP000001950"/>
    </source>
</evidence>
<keyword evidence="3 5" id="KW-1133">Transmembrane helix</keyword>
<evidence type="ECO:0000259" key="6">
    <source>
        <dbReference type="PROSITE" id="PS51469"/>
    </source>
</evidence>
<dbReference type="eggNOG" id="KOG1396">
    <property type="taxonomic scope" value="Eukaryota"/>
</dbReference>
<dbReference type="RefSeq" id="XP_954195.1">
    <property type="nucleotide sequence ID" value="XM_949102.1"/>
</dbReference>
<evidence type="ECO:0000256" key="3">
    <source>
        <dbReference type="ARBA" id="ARBA00022989"/>
    </source>
</evidence>
<dbReference type="InParanoid" id="Q4UHC1"/>
<accession>Q4UHC1</accession>
<dbReference type="GeneID" id="3863847"/>
<dbReference type="AlphaFoldDB" id="Q4UHC1"/>
<sequence>MSLHNSRGNSFKGIPKKPKIEKVALINKSHLKLQDNFSAYESKLTTSRIKGKPFNPDLYSLKIDFASEEFGTKIIAHSKTLSKVSKILEDDSCSYMLTPCNTSDWFVLSFPESILIQEISFLSFEYYSSLYKKIRISITSSYPSGKWLTLGELETDPSRNEIFDLSVVCNTDKNDCWGKYLKVELLDYHKLELNYYCSITKMMVFGITAVEYLETEISDDSSLYNTFIQPNGTGYPPITHDTNTVDESSVVSSKHLTGMVTKGSDVDSIVVTSKNEPPVDKEVCELNVFDESPIKKLSDLKCFGKSSEVLNPTFVYDIKNVIVKSFYKFLMRLALRKDDNFHNKKLIYRVLKIGKIKKYCGTNFLFQFDCNRFITHLLLEKYSVYYSNILDRIKLPSRHLWHVISRIMNDVGIKEVPILVCTESIGFISKFKCYFYFNLKSFSTLLFTQFTEGYRIHTINSRNSRLNHNLLSKLYFFYVDNKITVMTAPKFRGLTVDDESLVKRYDYKVKDKYISTVTVINNKLYVNMSSSYSTHFPFDIDPPDPKLDNELIKANTSLYKDNLNRLNMSKRFDQKVKFHEKEKFKHHNYYQDENTKSTDSKTHKHVLLKLSERIKSLEFLTNKLSNKIYQLENLLNFYIKRQFYYNQHVELERELNDEFEVILKVLDIKKYKLVVRDISSLRNALRKTEYYYKRIKQYNEYETSYLYIKTRDLLRLKKSLCKLTNCTSERKSFKRCLFLCKLSKFYKLFNKRKLAKSIANYGCKCVHSTHFHNLSLDQRDEWLYMDRNDNYNVLLILNDLVCFFRDKFSGYFNFYFLFLLYICTQIFWICKFNSHDKKIRKLLILKNN</sequence>
<organism evidence="7 8">
    <name type="scientific">Theileria annulata</name>
    <dbReference type="NCBI Taxonomy" id="5874"/>
    <lineage>
        <taxon>Eukaryota</taxon>
        <taxon>Sar</taxon>
        <taxon>Alveolata</taxon>
        <taxon>Apicomplexa</taxon>
        <taxon>Aconoidasida</taxon>
        <taxon>Piroplasmida</taxon>
        <taxon>Theileriidae</taxon>
        <taxon>Theileria</taxon>
    </lineage>
</organism>
<reference evidence="7 8" key="1">
    <citation type="journal article" date="2005" name="Science">
        <title>Genome of the host-cell transforming parasite Theileria annulata compared with T. parva.</title>
        <authorList>
            <person name="Pain A."/>
            <person name="Renauld H."/>
            <person name="Berriman M."/>
            <person name="Murphy L."/>
            <person name="Yeats C.A."/>
            <person name="Weir W."/>
            <person name="Kerhornou A."/>
            <person name="Aslett M."/>
            <person name="Bishop R."/>
            <person name="Bouchier C."/>
            <person name="Cochet M."/>
            <person name="Coulson R.M.R."/>
            <person name="Cronin A."/>
            <person name="de Villiers E.P."/>
            <person name="Fraser A."/>
            <person name="Fosker N."/>
            <person name="Gardner M."/>
            <person name="Goble A."/>
            <person name="Griffiths-Jones S."/>
            <person name="Harris D.E."/>
            <person name="Katzer F."/>
            <person name="Larke N."/>
            <person name="Lord A."/>
            <person name="Maser P."/>
            <person name="McKellar S."/>
            <person name="Mooney P."/>
            <person name="Morton F."/>
            <person name="Nene V."/>
            <person name="O'Neil S."/>
            <person name="Price C."/>
            <person name="Quail M.A."/>
            <person name="Rabbinowitsch E."/>
            <person name="Rawlings N.D."/>
            <person name="Rutter S."/>
            <person name="Saunders D."/>
            <person name="Seeger K."/>
            <person name="Shah T."/>
            <person name="Squares R."/>
            <person name="Squares S."/>
            <person name="Tivey A."/>
            <person name="Walker A.R."/>
            <person name="Woodward J."/>
            <person name="Dobbelaere D.A.E."/>
            <person name="Langsley G."/>
            <person name="Rajandream M.A."/>
            <person name="McKeever D."/>
            <person name="Shiels B."/>
            <person name="Tait A."/>
            <person name="Barrell B.G."/>
            <person name="Hall N."/>
        </authorList>
    </citation>
    <scope>NUCLEOTIDE SEQUENCE [LARGE SCALE GENOMIC DNA]</scope>
    <source>
        <strain evidence="8">Ankara</strain>
    </source>
</reference>
<keyword evidence="4 5" id="KW-0472">Membrane</keyword>
<dbReference type="EMBL" id="CR940347">
    <property type="protein sequence ID" value="CAI73518.1"/>
    <property type="molecule type" value="Genomic_DNA"/>
</dbReference>
<keyword evidence="8" id="KW-1185">Reference proteome</keyword>
<evidence type="ECO:0000256" key="1">
    <source>
        <dbReference type="ARBA" id="ARBA00004308"/>
    </source>
</evidence>
<evidence type="ECO:0000313" key="7">
    <source>
        <dbReference type="EMBL" id="CAI73518.1"/>
    </source>
</evidence>
<feature type="domain" description="SUN" evidence="6">
    <location>
        <begin position="36"/>
        <end position="209"/>
    </location>
</feature>
<gene>
    <name evidence="7" type="ORF">TA20180</name>
</gene>
<dbReference type="GO" id="GO:0016020">
    <property type="term" value="C:membrane"/>
    <property type="evidence" value="ECO:0007669"/>
    <property type="project" value="InterPro"/>
</dbReference>
<keyword evidence="2 5" id="KW-0812">Transmembrane</keyword>
<proteinExistence type="predicted"/>